<protein>
    <submittedName>
        <fullName evidence="3">Uncharacterized protein</fullName>
    </submittedName>
</protein>
<organism evidence="3 4">
    <name type="scientific">Photobacterium chitinilyticum</name>
    <dbReference type="NCBI Taxonomy" id="2485123"/>
    <lineage>
        <taxon>Bacteria</taxon>
        <taxon>Pseudomonadati</taxon>
        <taxon>Pseudomonadota</taxon>
        <taxon>Gammaproteobacteria</taxon>
        <taxon>Vibrionales</taxon>
        <taxon>Vibrionaceae</taxon>
        <taxon>Photobacterium</taxon>
    </lineage>
</organism>
<keyword evidence="4" id="KW-1185">Reference proteome</keyword>
<feature type="signal peptide" evidence="2">
    <location>
        <begin position="1"/>
        <end position="20"/>
    </location>
</feature>
<feature type="chain" id="PRO_5019537179" evidence="2">
    <location>
        <begin position="21"/>
        <end position="207"/>
    </location>
</feature>
<feature type="compositionally biased region" description="Low complexity" evidence="1">
    <location>
        <begin position="31"/>
        <end position="57"/>
    </location>
</feature>
<keyword evidence="2" id="KW-0732">Signal</keyword>
<dbReference type="Proteomes" id="UP000287563">
    <property type="component" value="Unassembled WGS sequence"/>
</dbReference>
<gene>
    <name evidence="3" type="ORF">EDI28_10275</name>
</gene>
<evidence type="ECO:0000256" key="2">
    <source>
        <dbReference type="SAM" id="SignalP"/>
    </source>
</evidence>
<dbReference type="OrthoDB" id="5826906at2"/>
<evidence type="ECO:0000256" key="1">
    <source>
        <dbReference type="SAM" id="MobiDB-lite"/>
    </source>
</evidence>
<dbReference type="AlphaFoldDB" id="A0A444JRM0"/>
<feature type="region of interest" description="Disordered" evidence="1">
    <location>
        <begin position="26"/>
        <end position="57"/>
    </location>
</feature>
<evidence type="ECO:0000313" key="3">
    <source>
        <dbReference type="EMBL" id="RWX55726.1"/>
    </source>
</evidence>
<evidence type="ECO:0000313" key="4">
    <source>
        <dbReference type="Proteomes" id="UP000287563"/>
    </source>
</evidence>
<sequence>MRKTHIALLVAVVSSPLALANDHDPYDYGHDPYSQSGGSSYDSGYDNDNDNNTTVTDSFNKDIEKNLTVTLEKDVSIKDSYNDDSDYMLLYDVNNKDVYKYTDNSDYDNSKDITIDIEENYYMATSTLDGAVTYSEVTYGGACCDDGYGYYGDGYHAPASNTLNVTQSNTMQDAFTGASGINIAGQNAGNNSLVQQSASTNAMLTSQ</sequence>
<name>A0A444JRM0_9GAMM</name>
<reference evidence="3 4" key="1">
    <citation type="submission" date="2018-11" db="EMBL/GenBank/DDBJ databases">
        <title>Photobacterium sp. BEI247 sp. nov., a marine bacterium isolated from Yongle Blue Hole in the South China Sea.</title>
        <authorList>
            <person name="Wang X."/>
        </authorList>
    </citation>
    <scope>NUCLEOTIDE SEQUENCE [LARGE SCALE GENOMIC DNA]</scope>
    <source>
        <strain evidence="4">BEI247</strain>
    </source>
</reference>
<proteinExistence type="predicted"/>
<comment type="caution">
    <text evidence="3">The sequence shown here is derived from an EMBL/GenBank/DDBJ whole genome shotgun (WGS) entry which is preliminary data.</text>
</comment>
<dbReference type="EMBL" id="RJLM01000003">
    <property type="protein sequence ID" value="RWX55726.1"/>
    <property type="molecule type" value="Genomic_DNA"/>
</dbReference>
<accession>A0A444JRM0</accession>
<dbReference type="RefSeq" id="WP_128783749.1">
    <property type="nucleotide sequence ID" value="NZ_RJLM01000003.1"/>
</dbReference>